<feature type="compositionally biased region" description="Polar residues" evidence="1">
    <location>
        <begin position="393"/>
        <end position="403"/>
    </location>
</feature>
<feature type="region of interest" description="Disordered" evidence="1">
    <location>
        <begin position="957"/>
        <end position="1028"/>
    </location>
</feature>
<feature type="compositionally biased region" description="Polar residues" evidence="1">
    <location>
        <begin position="619"/>
        <end position="633"/>
    </location>
</feature>
<dbReference type="Proteomes" id="UP000696280">
    <property type="component" value="Unassembled WGS sequence"/>
</dbReference>
<feature type="compositionally biased region" description="Polar residues" evidence="1">
    <location>
        <begin position="437"/>
        <end position="448"/>
    </location>
</feature>
<evidence type="ECO:0000313" key="2">
    <source>
        <dbReference type="EMBL" id="CAG8949637.1"/>
    </source>
</evidence>
<evidence type="ECO:0000256" key="1">
    <source>
        <dbReference type="SAM" id="MobiDB-lite"/>
    </source>
</evidence>
<feature type="compositionally biased region" description="Polar residues" evidence="1">
    <location>
        <begin position="977"/>
        <end position="996"/>
    </location>
</feature>
<name>A0A9N9KPB5_9HELO</name>
<gene>
    <name evidence="2" type="ORF">HYFRA_00007871</name>
</gene>
<feature type="compositionally biased region" description="Polar residues" evidence="1">
    <location>
        <begin position="548"/>
        <end position="591"/>
    </location>
</feature>
<keyword evidence="3" id="KW-1185">Reference proteome</keyword>
<feature type="compositionally biased region" description="Basic and acidic residues" evidence="1">
    <location>
        <begin position="464"/>
        <end position="479"/>
    </location>
</feature>
<feature type="region of interest" description="Disordered" evidence="1">
    <location>
        <begin position="1"/>
        <end position="61"/>
    </location>
</feature>
<feature type="compositionally biased region" description="Polar residues" evidence="1">
    <location>
        <begin position="1004"/>
        <end position="1019"/>
    </location>
</feature>
<dbReference type="AlphaFoldDB" id="A0A9N9KPB5"/>
<feature type="compositionally biased region" description="Polar residues" evidence="1">
    <location>
        <begin position="902"/>
        <end position="911"/>
    </location>
</feature>
<feature type="region of interest" description="Disordered" evidence="1">
    <location>
        <begin position="434"/>
        <end position="602"/>
    </location>
</feature>
<reference evidence="2" key="1">
    <citation type="submission" date="2021-07" db="EMBL/GenBank/DDBJ databases">
        <authorList>
            <person name="Durling M."/>
        </authorList>
    </citation>
    <scope>NUCLEOTIDE SEQUENCE</scope>
</reference>
<feature type="compositionally biased region" description="Polar residues" evidence="1">
    <location>
        <begin position="671"/>
        <end position="681"/>
    </location>
</feature>
<feature type="compositionally biased region" description="Basic and acidic residues" evidence="1">
    <location>
        <begin position="486"/>
        <end position="511"/>
    </location>
</feature>
<feature type="region of interest" description="Disordered" evidence="1">
    <location>
        <begin position="376"/>
        <end position="418"/>
    </location>
</feature>
<comment type="caution">
    <text evidence="2">The sequence shown here is derived from an EMBL/GenBank/DDBJ whole genome shotgun (WGS) entry which is preliminary data.</text>
</comment>
<sequence>MDSISTPSSAIVRERGISSSHNVHHSTPGRSGSERGPGISRNSTRRGEENRSPANLPKAFEGMLKTTTETGDIGMFSIKPSRVPPPINSPRRLGSYKENGPPKPQFHPYGVPAVDDRRRLPSYARDATSELISMYQSPSQKSSRRFDDNDYRSYSMTQTTSYTLSNHRSYASLRSQPEGPSMLQRPRSPFAYPTRLKRPGFRPSSPALTDGGGVDYRRRAEIDRTPYVSRSNSLLNYIFLGPGHSTSSPSSLYAQKRRPPLTLRADANRSTPSLLSQPSPPRRCSSPLVPQSASVNGDWARRHGPASVNTSPARSTFSLASTANLVASNLPPSNTTTPGKAQSQSPMYYDYTEDFEVDEYQRPLAREPPPQFRMAETIPEDRPMHTDRPSLVDPNTRNMTPTLKSGIRVSSSSASIHQAPANGLQDSMLSDSYWPVQKSNTSNGSESDISSREESNGGPQQNGSRRDPRELNKRLEEVFRANQLRRHGDNDSRNGAVRETHEQRKEVDQVKAVRPKFSFDQPSRREPSPQTQDSSREDSLNDTHSPQDEISTPQKAQKLVISSLSPPKSTMKNSGYQQKRSSSLDFASSTGLKRVRSSGFNSVNDLTDLSELINSLDSANGSLQHDDTANSTIIPPKRVAMNSPTIPEEMMHPQPTSQGTISPPLSVFNKPHNQGAQTTDSQIKKHHRRQRPPRIDVPALHGANELVPRNSVSRSGSPMHAPKPISPARQLKLKNSVPQLMKALPPLPPHLRMCEITTPETVTEAVDTPSFISSAKSGGNSTFAESIQSPPKVFQRARTQTTEHSDTLVGSSDTREVSLSVKIPENLVTQGGKLDLQPIASPPKLKLKMRSSESTLQSPSHNSRPWNSEENYPWSNQDPSIRLPSIVSKETSKPPKFRLKSNRLSNPTQDLEIQDTVRVNPEARDSRISAGLHLPSPKDLFTPNIGIDNIFRQVSRHIHSRKSSSNSSHPGREGSPGQVTSLSIGNRNTAQTSPLVDSQEDSAELNTSNSDGQPSSQGRHSLRKRFSNLRSRITGPYLSRSASRSYDDMTSKNMNRLSEAIPMASRSVPNLRGSIGLSVQVEDTTLQPSGERTRRVKLREKISRWLKGARMAFTARVRSLAKVEEIRA</sequence>
<dbReference type="OrthoDB" id="4156126at2759"/>
<accession>A0A9N9KPB5</accession>
<feature type="compositionally biased region" description="Basic and acidic residues" evidence="1">
    <location>
        <begin position="534"/>
        <end position="547"/>
    </location>
</feature>
<feature type="compositionally biased region" description="Polar residues" evidence="1">
    <location>
        <begin position="852"/>
        <end position="879"/>
    </location>
</feature>
<feature type="compositionally biased region" description="Low complexity" evidence="1">
    <location>
        <begin position="269"/>
        <end position="290"/>
    </location>
</feature>
<feature type="compositionally biased region" description="Basic and acidic residues" evidence="1">
    <location>
        <begin position="379"/>
        <end position="390"/>
    </location>
</feature>
<evidence type="ECO:0000313" key="3">
    <source>
        <dbReference type="Proteomes" id="UP000696280"/>
    </source>
</evidence>
<dbReference type="EMBL" id="CAJVRL010000014">
    <property type="protein sequence ID" value="CAG8949637.1"/>
    <property type="molecule type" value="Genomic_DNA"/>
</dbReference>
<proteinExistence type="predicted"/>
<feature type="region of interest" description="Disordered" evidence="1">
    <location>
        <begin position="834"/>
        <end position="912"/>
    </location>
</feature>
<organism evidence="2 3">
    <name type="scientific">Hymenoscyphus fraxineus</name>
    <dbReference type="NCBI Taxonomy" id="746836"/>
    <lineage>
        <taxon>Eukaryota</taxon>
        <taxon>Fungi</taxon>
        <taxon>Dikarya</taxon>
        <taxon>Ascomycota</taxon>
        <taxon>Pezizomycotina</taxon>
        <taxon>Leotiomycetes</taxon>
        <taxon>Helotiales</taxon>
        <taxon>Helotiaceae</taxon>
        <taxon>Hymenoscyphus</taxon>
    </lineage>
</organism>
<feature type="region of interest" description="Disordered" evidence="1">
    <location>
        <begin position="619"/>
        <end position="639"/>
    </location>
</feature>
<feature type="region of interest" description="Disordered" evidence="1">
    <location>
        <begin position="262"/>
        <end position="314"/>
    </location>
</feature>
<feature type="region of interest" description="Disordered" evidence="1">
    <location>
        <begin position="192"/>
        <end position="215"/>
    </location>
</feature>
<feature type="region of interest" description="Disordered" evidence="1">
    <location>
        <begin position="669"/>
        <end position="729"/>
    </location>
</feature>
<protein>
    <submittedName>
        <fullName evidence="2">Uncharacterized protein</fullName>
    </submittedName>
</protein>
<feature type="region of interest" description="Disordered" evidence="1">
    <location>
        <begin position="75"/>
        <end position="113"/>
    </location>
</feature>